<dbReference type="EMBL" id="JYON01000021">
    <property type="protein sequence ID" value="KJH70579.1"/>
    <property type="molecule type" value="Genomic_DNA"/>
</dbReference>
<reference evidence="1 2" key="1">
    <citation type="submission" date="2015-02" db="EMBL/GenBank/DDBJ databases">
        <title>Draft genome of a novel marine cyanobacterium (Chroococcales) isolated from South Atlantic Ocean.</title>
        <authorList>
            <person name="Rigonato J."/>
            <person name="Alvarenga D.O."/>
            <person name="Branco L.H."/>
            <person name="Varani A.M."/>
            <person name="Brandini F.P."/>
            <person name="Fiore M.F."/>
        </authorList>
    </citation>
    <scope>NUCLEOTIDE SEQUENCE [LARGE SCALE GENOMIC DNA]</scope>
    <source>
        <strain evidence="1 2">CENA595</strain>
    </source>
</reference>
<proteinExistence type="predicted"/>
<dbReference type="RefSeq" id="WP_045055995.1">
    <property type="nucleotide sequence ID" value="NZ_CAWMDP010000008.1"/>
</dbReference>
<dbReference type="AlphaFoldDB" id="A0A0D8ZPY8"/>
<evidence type="ECO:0000313" key="1">
    <source>
        <dbReference type="EMBL" id="KJH70579.1"/>
    </source>
</evidence>
<gene>
    <name evidence="1" type="ORF">UH38_17595</name>
</gene>
<evidence type="ECO:0000313" key="2">
    <source>
        <dbReference type="Proteomes" id="UP000032452"/>
    </source>
</evidence>
<keyword evidence="2" id="KW-1185">Reference proteome</keyword>
<protein>
    <submittedName>
        <fullName evidence="1">Uncharacterized protein</fullName>
    </submittedName>
</protein>
<dbReference type="Proteomes" id="UP000032452">
    <property type="component" value="Unassembled WGS sequence"/>
</dbReference>
<name>A0A0D8ZPY8_9CYAN</name>
<comment type="caution">
    <text evidence="1">The sequence shown here is derived from an EMBL/GenBank/DDBJ whole genome shotgun (WGS) entry which is preliminary data.</text>
</comment>
<accession>A0A0D8ZPY8</accession>
<sequence length="82" mass="9389">MPRLGQSTELVGCVANNAPYFMLSNKLFYNEATIAYRVAAIMANNKTLEPLNCDRRLRLKKIKFSALIKPHSNSEAFLFYIF</sequence>
<organism evidence="1 2">
    <name type="scientific">Aliterella atlantica CENA595</name>
    <dbReference type="NCBI Taxonomy" id="1618023"/>
    <lineage>
        <taxon>Bacteria</taxon>
        <taxon>Bacillati</taxon>
        <taxon>Cyanobacteriota</taxon>
        <taxon>Cyanophyceae</taxon>
        <taxon>Chroococcidiopsidales</taxon>
        <taxon>Aliterellaceae</taxon>
        <taxon>Aliterella</taxon>
    </lineage>
</organism>
<dbReference type="STRING" id="1618023.UH38_17595"/>